<gene>
    <name evidence="1" type="ORF">YC6258_00847</name>
</gene>
<name>A0A0C5VED3_9GAMM</name>
<protein>
    <submittedName>
        <fullName evidence="1">Uncharacterized protein</fullName>
    </submittedName>
</protein>
<accession>A0A0C5VED3</accession>
<dbReference type="RefSeq" id="WP_044615849.1">
    <property type="nucleotide sequence ID" value="NZ_CP007142.1"/>
</dbReference>
<dbReference type="EMBL" id="CP007142">
    <property type="protein sequence ID" value="AJQ92897.1"/>
    <property type="molecule type" value="Genomic_DNA"/>
</dbReference>
<dbReference type="KEGG" id="gsn:YC6258_00847"/>
<sequence>MGTAEASNNLWGNKLYQQRAREAFPFLVRQALIGEPIYYSDLAEEMGMPNERNLNYVLGCIGTTILELSKQKNEDIPPIQCLVINKATKLPGEGFGWFISEADFKKLDTKQKRLVVNGQLSKIYSYPRWLKLLDELGLNPPNFPVPIMQKSMGAGGEGEAHKKLKEFIANNPTVVGLPLSCPKGEAEFNLHSGDSVDVVFSWRNEIIAVEVKSFISDVGDIHRGLYQCVKYQAVLEAMLGIQGKPKNVRTLLLLEGNFPKELVSTKNMLGIDVLSNITVKS</sequence>
<proteinExistence type="predicted"/>
<dbReference type="OrthoDB" id="2052851at2"/>
<evidence type="ECO:0000313" key="1">
    <source>
        <dbReference type="EMBL" id="AJQ92897.1"/>
    </source>
</evidence>
<dbReference type="Proteomes" id="UP000032266">
    <property type="component" value="Chromosome"/>
</dbReference>
<dbReference type="HOGENOM" id="CLU_976022_0_0_6"/>
<dbReference type="AlphaFoldDB" id="A0A0C5VED3"/>
<keyword evidence="2" id="KW-1185">Reference proteome</keyword>
<evidence type="ECO:0000313" key="2">
    <source>
        <dbReference type="Proteomes" id="UP000032266"/>
    </source>
</evidence>
<reference evidence="1 2" key="1">
    <citation type="submission" date="2014-01" db="EMBL/GenBank/DDBJ databases">
        <title>Full genme sequencing of cellulolytic bacterium Gynuella sunshinyii YC6258T gen. nov., sp. nov.</title>
        <authorList>
            <person name="Khan H."/>
            <person name="Chung E.J."/>
            <person name="Chung Y.R."/>
        </authorList>
    </citation>
    <scope>NUCLEOTIDE SEQUENCE [LARGE SCALE GENOMIC DNA]</scope>
    <source>
        <strain evidence="1 2">YC6258</strain>
    </source>
</reference>
<organism evidence="1 2">
    <name type="scientific">Gynuella sunshinyii YC6258</name>
    <dbReference type="NCBI Taxonomy" id="1445510"/>
    <lineage>
        <taxon>Bacteria</taxon>
        <taxon>Pseudomonadati</taxon>
        <taxon>Pseudomonadota</taxon>
        <taxon>Gammaproteobacteria</taxon>
        <taxon>Oceanospirillales</taxon>
        <taxon>Saccharospirillaceae</taxon>
        <taxon>Gynuella</taxon>
    </lineage>
</organism>